<name>A0ABY6P022_9NOCA</name>
<evidence type="ECO:0000313" key="2">
    <source>
        <dbReference type="Proteomes" id="UP001164965"/>
    </source>
</evidence>
<organism evidence="1 2">
    <name type="scientific">Rhodococcus antarcticus</name>
    <dbReference type="NCBI Taxonomy" id="2987751"/>
    <lineage>
        <taxon>Bacteria</taxon>
        <taxon>Bacillati</taxon>
        <taxon>Actinomycetota</taxon>
        <taxon>Actinomycetes</taxon>
        <taxon>Mycobacteriales</taxon>
        <taxon>Nocardiaceae</taxon>
        <taxon>Rhodococcus</taxon>
    </lineage>
</organism>
<reference evidence="1" key="1">
    <citation type="submission" date="2022-10" db="EMBL/GenBank/DDBJ databases">
        <title>Rhodococcus sp.75.</title>
        <authorList>
            <person name="Sun M."/>
        </authorList>
    </citation>
    <scope>NUCLEOTIDE SEQUENCE</scope>
    <source>
        <strain evidence="1">75</strain>
    </source>
</reference>
<accession>A0ABY6P022</accession>
<gene>
    <name evidence="1" type="ORF">RHODO2019_15410</name>
</gene>
<dbReference type="CDD" id="cd02019">
    <property type="entry name" value="NK"/>
    <property type="match status" value="1"/>
</dbReference>
<sequence>MSTAAAIADAALAVPARLGSVRLVVLDGPSGSGKSTLADALVAELGPRGVRTGLVRTDHFATWDDPVGWWPRLERGVLEPVAAGRPGRYLPTSWGRPVLPVPVPVPDVLVLEGVSSARRRVEHVVSLAVWVELASSTARLERAVARDGERERAHLRRWQRVEQGWFAVDATRRRAHVVVAET</sequence>
<proteinExistence type="predicted"/>
<evidence type="ECO:0000313" key="1">
    <source>
        <dbReference type="EMBL" id="UZJ24503.1"/>
    </source>
</evidence>
<keyword evidence="1" id="KW-0808">Transferase</keyword>
<keyword evidence="1" id="KW-0418">Kinase</keyword>
<protein>
    <submittedName>
        <fullName evidence="1">(D)CMP kinase</fullName>
    </submittedName>
</protein>
<dbReference type="SUPFAM" id="SSF52540">
    <property type="entry name" value="P-loop containing nucleoside triphosphate hydrolases"/>
    <property type="match status" value="1"/>
</dbReference>
<keyword evidence="2" id="KW-1185">Reference proteome</keyword>
<dbReference type="Proteomes" id="UP001164965">
    <property type="component" value="Chromosome"/>
</dbReference>
<dbReference type="Gene3D" id="3.40.50.300">
    <property type="entry name" value="P-loop containing nucleotide triphosphate hydrolases"/>
    <property type="match status" value="1"/>
</dbReference>
<dbReference type="InterPro" id="IPR027417">
    <property type="entry name" value="P-loop_NTPase"/>
</dbReference>
<dbReference type="EMBL" id="CP110615">
    <property type="protein sequence ID" value="UZJ24503.1"/>
    <property type="molecule type" value="Genomic_DNA"/>
</dbReference>
<dbReference type="GO" id="GO:0016301">
    <property type="term" value="F:kinase activity"/>
    <property type="evidence" value="ECO:0007669"/>
    <property type="project" value="UniProtKB-KW"/>
</dbReference>
<dbReference type="RefSeq" id="WP_265382610.1">
    <property type="nucleotide sequence ID" value="NZ_CP110615.1"/>
</dbReference>